<evidence type="ECO:0000313" key="4">
    <source>
        <dbReference type="EMBL" id="PFG72913.1"/>
    </source>
</evidence>
<dbReference type="InterPro" id="IPR050832">
    <property type="entry name" value="Bact_Acetyltransf"/>
</dbReference>
<gene>
    <name evidence="4" type="ORF">A9A59_0106</name>
</gene>
<dbReference type="RefSeq" id="WP_098502408.1">
    <property type="nucleotide sequence ID" value="NZ_PDJQ01000001.1"/>
</dbReference>
<dbReference type="Gene3D" id="3.40.630.30">
    <property type="match status" value="1"/>
</dbReference>
<keyword evidence="5" id="KW-1185">Reference proteome</keyword>
<dbReference type="PANTHER" id="PTHR43877">
    <property type="entry name" value="AMINOALKYLPHOSPHONATE N-ACETYLTRANSFERASE-RELATED-RELATED"/>
    <property type="match status" value="1"/>
</dbReference>
<organism evidence="4 5">
    <name type="scientific">Tepidiforma thermophila (strain KCTC 52669 / CGMCC 1.13589 / G233)</name>
    <dbReference type="NCBI Taxonomy" id="2761530"/>
    <lineage>
        <taxon>Bacteria</taxon>
        <taxon>Bacillati</taxon>
        <taxon>Chloroflexota</taxon>
        <taxon>Tepidiformia</taxon>
        <taxon>Tepidiformales</taxon>
        <taxon>Tepidiformaceae</taxon>
        <taxon>Tepidiforma</taxon>
    </lineage>
</organism>
<evidence type="ECO:0000256" key="1">
    <source>
        <dbReference type="ARBA" id="ARBA00022679"/>
    </source>
</evidence>
<dbReference type="Pfam" id="PF13302">
    <property type="entry name" value="Acetyltransf_3"/>
    <property type="match status" value="1"/>
</dbReference>
<feature type="domain" description="N-acetyltransferase" evidence="3">
    <location>
        <begin position="19"/>
        <end position="171"/>
    </location>
</feature>
<dbReference type="InterPro" id="IPR000182">
    <property type="entry name" value="GNAT_dom"/>
</dbReference>
<dbReference type="EMBL" id="PDJQ01000001">
    <property type="protein sequence ID" value="PFG72913.1"/>
    <property type="molecule type" value="Genomic_DNA"/>
</dbReference>
<dbReference type="AlphaFoldDB" id="A0A2A9HC57"/>
<name>A0A2A9HC57_TEPT2</name>
<dbReference type="GO" id="GO:0016747">
    <property type="term" value="F:acyltransferase activity, transferring groups other than amino-acyl groups"/>
    <property type="evidence" value="ECO:0007669"/>
    <property type="project" value="InterPro"/>
</dbReference>
<evidence type="ECO:0000256" key="2">
    <source>
        <dbReference type="ARBA" id="ARBA00023315"/>
    </source>
</evidence>
<accession>A0A2A9HC57</accession>
<dbReference type="CDD" id="cd04301">
    <property type="entry name" value="NAT_SF"/>
    <property type="match status" value="1"/>
</dbReference>
<dbReference type="PROSITE" id="PS51186">
    <property type="entry name" value="GNAT"/>
    <property type="match status" value="1"/>
</dbReference>
<comment type="caution">
    <text evidence="4">The sequence shown here is derived from an EMBL/GenBank/DDBJ whole genome shotgun (WGS) entry which is preliminary data.</text>
</comment>
<dbReference type="SUPFAM" id="SSF55729">
    <property type="entry name" value="Acyl-CoA N-acyltransferases (Nat)"/>
    <property type="match status" value="1"/>
</dbReference>
<dbReference type="InterPro" id="IPR016181">
    <property type="entry name" value="Acyl_CoA_acyltransferase"/>
</dbReference>
<keyword evidence="2" id="KW-0012">Acyltransferase</keyword>
<reference evidence="4 5" key="1">
    <citation type="submission" date="2017-09" db="EMBL/GenBank/DDBJ databases">
        <title>Sequencing the genomes of two abundant thermophiles in Great Basin hot springs: Thermocrinis jamiesonii and novel Chloroflexi Thermoflexus hugenholtzii.</title>
        <authorList>
            <person name="Hedlund B."/>
        </authorList>
    </citation>
    <scope>NUCLEOTIDE SEQUENCE [LARGE SCALE GENOMIC DNA]</scope>
    <source>
        <strain evidence="4 5">G233</strain>
    </source>
</reference>
<protein>
    <submittedName>
        <fullName evidence="4">RimJ/RimL family protein N-acetyltransferase</fullName>
    </submittedName>
</protein>
<dbReference type="PANTHER" id="PTHR43877:SF2">
    <property type="entry name" value="AMINOALKYLPHOSPHONATE N-ACETYLTRANSFERASE-RELATED"/>
    <property type="match status" value="1"/>
</dbReference>
<evidence type="ECO:0000259" key="3">
    <source>
        <dbReference type="PROSITE" id="PS51186"/>
    </source>
</evidence>
<keyword evidence="1 4" id="KW-0808">Transferase</keyword>
<evidence type="ECO:0000313" key="5">
    <source>
        <dbReference type="Proteomes" id="UP000223071"/>
    </source>
</evidence>
<proteinExistence type="predicted"/>
<dbReference type="Proteomes" id="UP000223071">
    <property type="component" value="Unassembled WGS sequence"/>
</dbReference>
<sequence>MDVVYPPERTFVTRTGTTMRLRPIRPEDVPNLFAFHERLSIESLRMRYFTPRRRLTNEVARHLCTVDFRDRAAFVASPLDSDTIHGIGRYERDAPRSAEVAFIVEDALQGQGIGPALLARLAEHARSQGIDRFTAAVLNENTAMLAVFRASPFRPQVSVEGDCAFVKLDLTVLPEPAAAPAQRSLLPKAPHRGLAPAPRLLAAPE</sequence>